<evidence type="ECO:0000256" key="2">
    <source>
        <dbReference type="ARBA" id="ARBA00004496"/>
    </source>
</evidence>
<gene>
    <name evidence="9" type="ORF">GSOID_T00015031001</name>
</gene>
<dbReference type="InParanoid" id="E4X005"/>
<keyword evidence="10" id="KW-1185">Reference proteome</keyword>
<name>E4X005_OIKDI</name>
<dbReference type="Pfam" id="PF05724">
    <property type="entry name" value="TPMT"/>
    <property type="match status" value="1"/>
</dbReference>
<dbReference type="EMBL" id="FN653020">
    <property type="protein sequence ID" value="CBY23103.1"/>
    <property type="molecule type" value="Genomic_DNA"/>
</dbReference>
<keyword evidence="8" id="KW-0949">S-adenosyl-L-methionine</keyword>
<dbReference type="EC" id="2.1.1.67" evidence="4"/>
<evidence type="ECO:0000313" key="10">
    <source>
        <dbReference type="Proteomes" id="UP000001307"/>
    </source>
</evidence>
<comment type="catalytic activity">
    <reaction evidence="1">
        <text>S-adenosyl-L-methionine + a thiopurine = S-adenosyl-L-homocysteine + a thiopurine S-methylether.</text>
        <dbReference type="EC" id="2.1.1.67"/>
    </reaction>
</comment>
<dbReference type="PANTHER" id="PTHR10259:SF11">
    <property type="entry name" value="THIOPURINE S-METHYLTRANSFERASE"/>
    <property type="match status" value="1"/>
</dbReference>
<dbReference type="OrthoDB" id="276151at2759"/>
<dbReference type="Proteomes" id="UP000001307">
    <property type="component" value="Unassembled WGS sequence"/>
</dbReference>
<comment type="subcellular location">
    <subcellularLocation>
        <location evidence="2">Cytoplasm</location>
    </subcellularLocation>
</comment>
<sequence length="212" mass="24478">MADMKLDDWNQRWIDNRIGWHRGEVNQTLEKYFPSGERSSTFFPLCGKTLDMIWVAQKGCQVRGAEFSQLAIDQFFEENKIANKSENGFIHSTESSFDIALKQGDFFEYPDDHKFELIFDRGSMVAVNPKDREKYAQKIKTLLKSDGKVLLQAISRDEEHLKNGPPFHLTIDDVKNSYEKIGMKVNVLGSYDDRSSIDRLGVIKINEIQISF</sequence>
<protein>
    <recommendedName>
        <fullName evidence="4">thiopurine S-methyltransferase</fullName>
        <ecNumber evidence="4">2.1.1.67</ecNumber>
    </recommendedName>
</protein>
<evidence type="ECO:0000256" key="1">
    <source>
        <dbReference type="ARBA" id="ARBA00000903"/>
    </source>
</evidence>
<dbReference type="SUPFAM" id="SSF53335">
    <property type="entry name" value="S-adenosyl-L-methionine-dependent methyltransferases"/>
    <property type="match status" value="1"/>
</dbReference>
<evidence type="ECO:0000256" key="6">
    <source>
        <dbReference type="ARBA" id="ARBA00022603"/>
    </source>
</evidence>
<evidence type="ECO:0000256" key="5">
    <source>
        <dbReference type="ARBA" id="ARBA00022490"/>
    </source>
</evidence>
<dbReference type="GO" id="GO:0005737">
    <property type="term" value="C:cytoplasm"/>
    <property type="evidence" value="ECO:0007669"/>
    <property type="project" value="UniProtKB-SubCell"/>
</dbReference>
<evidence type="ECO:0000256" key="3">
    <source>
        <dbReference type="ARBA" id="ARBA00008145"/>
    </source>
</evidence>
<dbReference type="InterPro" id="IPR008854">
    <property type="entry name" value="TPMT"/>
</dbReference>
<dbReference type="AlphaFoldDB" id="E4X005"/>
<dbReference type="PROSITE" id="PS51585">
    <property type="entry name" value="SAM_MT_TPMT"/>
    <property type="match status" value="1"/>
</dbReference>
<keyword evidence="5" id="KW-0963">Cytoplasm</keyword>
<evidence type="ECO:0000256" key="7">
    <source>
        <dbReference type="ARBA" id="ARBA00022679"/>
    </source>
</evidence>
<keyword evidence="7" id="KW-0808">Transferase</keyword>
<dbReference type="InterPro" id="IPR029063">
    <property type="entry name" value="SAM-dependent_MTases_sf"/>
</dbReference>
<dbReference type="PANTHER" id="PTHR10259">
    <property type="entry name" value="THIOPURINE S-METHYLTRANSFERASE"/>
    <property type="match status" value="1"/>
</dbReference>
<dbReference type="FunFam" id="3.40.50.150:FF:000101">
    <property type="entry name" value="Thiopurine S-methyltransferase"/>
    <property type="match status" value="1"/>
</dbReference>
<keyword evidence="6" id="KW-0489">Methyltransferase</keyword>
<dbReference type="GO" id="GO:0032259">
    <property type="term" value="P:methylation"/>
    <property type="evidence" value="ECO:0007669"/>
    <property type="project" value="UniProtKB-KW"/>
</dbReference>
<evidence type="ECO:0000256" key="8">
    <source>
        <dbReference type="ARBA" id="ARBA00022691"/>
    </source>
</evidence>
<evidence type="ECO:0000256" key="4">
    <source>
        <dbReference type="ARBA" id="ARBA00011905"/>
    </source>
</evidence>
<dbReference type="Gene3D" id="3.40.50.150">
    <property type="entry name" value="Vaccinia Virus protein VP39"/>
    <property type="match status" value="1"/>
</dbReference>
<organism evidence="9">
    <name type="scientific">Oikopleura dioica</name>
    <name type="common">Tunicate</name>
    <dbReference type="NCBI Taxonomy" id="34765"/>
    <lineage>
        <taxon>Eukaryota</taxon>
        <taxon>Metazoa</taxon>
        <taxon>Chordata</taxon>
        <taxon>Tunicata</taxon>
        <taxon>Appendicularia</taxon>
        <taxon>Copelata</taxon>
        <taxon>Oikopleuridae</taxon>
        <taxon>Oikopleura</taxon>
    </lineage>
</organism>
<reference evidence="9" key="1">
    <citation type="journal article" date="2010" name="Science">
        <title>Plasticity of animal genome architecture unmasked by rapid evolution of a pelagic tunicate.</title>
        <authorList>
            <person name="Denoeud F."/>
            <person name="Henriet S."/>
            <person name="Mungpakdee S."/>
            <person name="Aury J.M."/>
            <person name="Da Silva C."/>
            <person name="Brinkmann H."/>
            <person name="Mikhaleva J."/>
            <person name="Olsen L.C."/>
            <person name="Jubin C."/>
            <person name="Canestro C."/>
            <person name="Bouquet J.M."/>
            <person name="Danks G."/>
            <person name="Poulain J."/>
            <person name="Campsteijn C."/>
            <person name="Adamski M."/>
            <person name="Cross I."/>
            <person name="Yadetie F."/>
            <person name="Muffato M."/>
            <person name="Louis A."/>
            <person name="Butcher S."/>
            <person name="Tsagkogeorga G."/>
            <person name="Konrad A."/>
            <person name="Singh S."/>
            <person name="Jensen M.F."/>
            <person name="Cong E.H."/>
            <person name="Eikeseth-Otteraa H."/>
            <person name="Noel B."/>
            <person name="Anthouard V."/>
            <person name="Porcel B.M."/>
            <person name="Kachouri-Lafond R."/>
            <person name="Nishino A."/>
            <person name="Ugolini M."/>
            <person name="Chourrout P."/>
            <person name="Nishida H."/>
            <person name="Aasland R."/>
            <person name="Huzurbazar S."/>
            <person name="Westhof E."/>
            <person name="Delsuc F."/>
            <person name="Lehrach H."/>
            <person name="Reinhardt R."/>
            <person name="Weissenbach J."/>
            <person name="Roy S.W."/>
            <person name="Artiguenave F."/>
            <person name="Postlethwait J.H."/>
            <person name="Manak J.R."/>
            <person name="Thompson E.M."/>
            <person name="Jaillon O."/>
            <person name="Du Pasquier L."/>
            <person name="Boudinot P."/>
            <person name="Liberles D.A."/>
            <person name="Volff J.N."/>
            <person name="Philippe H."/>
            <person name="Lenhard B."/>
            <person name="Roest Crollius H."/>
            <person name="Wincker P."/>
            <person name="Chourrout D."/>
        </authorList>
    </citation>
    <scope>NUCLEOTIDE SEQUENCE [LARGE SCALE GENOMIC DNA]</scope>
</reference>
<dbReference type="GO" id="GO:0008119">
    <property type="term" value="F:thiopurine S-methyltransferase activity"/>
    <property type="evidence" value="ECO:0007669"/>
    <property type="project" value="UniProtKB-EC"/>
</dbReference>
<comment type="similarity">
    <text evidence="3">Belongs to the class I-like SAM-binding methyltransferase superfamily. TPMT family.</text>
</comment>
<evidence type="ECO:0000313" key="9">
    <source>
        <dbReference type="EMBL" id="CBY23103.1"/>
    </source>
</evidence>
<accession>E4X005</accession>
<proteinExistence type="inferred from homology"/>